<feature type="transmembrane region" description="Helical" evidence="2">
    <location>
        <begin position="80"/>
        <end position="101"/>
    </location>
</feature>
<evidence type="ECO:0000313" key="4">
    <source>
        <dbReference type="Proteomes" id="UP000515511"/>
    </source>
</evidence>
<keyword evidence="2" id="KW-1133">Transmembrane helix</keyword>
<dbReference type="InterPro" id="IPR019051">
    <property type="entry name" value="Trp_biosyn_TM_oprn/chp"/>
</dbReference>
<keyword evidence="2" id="KW-0472">Membrane</keyword>
<feature type="compositionally biased region" description="Basic and acidic residues" evidence="1">
    <location>
        <begin position="218"/>
        <end position="239"/>
    </location>
</feature>
<dbReference type="AlphaFoldDB" id="A0A7G6Y6I4"/>
<sequence>MRTENRRVKYLTLLALVVGSGLGLLSATQTWFTIQVRDVANHAGTVTVAGSAAAPALTALSLAGLALTAALAIAGPAFRIVLALLGILLGFSIVYSALAVLGDPLQAASAAITSATGVAGEASLRKLVQSTTTEFWPWLAVVGGVLVAVSGALAIVFLRAWPGPSRKYQARFAGEDGRSAEETLAELDGDASAETAGEGDEREAREAAESDAPEEPTSLDRDSAIDSWDELSRGDDPTR</sequence>
<protein>
    <submittedName>
        <fullName evidence="3">Trp biosynthesis-associated membrane protein</fullName>
    </submittedName>
</protein>
<gene>
    <name evidence="3" type="ORF">F1C12_02395</name>
</gene>
<dbReference type="EMBL" id="CP043641">
    <property type="protein sequence ID" value="QNE34099.1"/>
    <property type="molecule type" value="Genomic_DNA"/>
</dbReference>
<feature type="transmembrane region" description="Helical" evidence="2">
    <location>
        <begin position="135"/>
        <end position="158"/>
    </location>
</feature>
<dbReference type="Proteomes" id="UP000515511">
    <property type="component" value="Chromosome"/>
</dbReference>
<dbReference type="RefSeq" id="WP_185277267.1">
    <property type="nucleotide sequence ID" value="NZ_CP043641.1"/>
</dbReference>
<dbReference type="KEGG" id="lse:F1C12_02395"/>
<evidence type="ECO:0000256" key="1">
    <source>
        <dbReference type="SAM" id="MobiDB-lite"/>
    </source>
</evidence>
<organism evidence="3 4">
    <name type="scientific">Leifsonia shinshuensis</name>
    <dbReference type="NCBI Taxonomy" id="150026"/>
    <lineage>
        <taxon>Bacteria</taxon>
        <taxon>Bacillati</taxon>
        <taxon>Actinomycetota</taxon>
        <taxon>Actinomycetes</taxon>
        <taxon>Micrococcales</taxon>
        <taxon>Microbacteriaceae</taxon>
        <taxon>Leifsonia</taxon>
    </lineage>
</organism>
<evidence type="ECO:0000256" key="2">
    <source>
        <dbReference type="SAM" id="Phobius"/>
    </source>
</evidence>
<keyword evidence="2" id="KW-0812">Transmembrane</keyword>
<evidence type="ECO:0000313" key="3">
    <source>
        <dbReference type="EMBL" id="QNE34099.1"/>
    </source>
</evidence>
<name>A0A7G6Y6I4_9MICO</name>
<feature type="region of interest" description="Disordered" evidence="1">
    <location>
        <begin position="179"/>
        <end position="239"/>
    </location>
</feature>
<feature type="compositionally biased region" description="Acidic residues" evidence="1">
    <location>
        <begin position="183"/>
        <end position="201"/>
    </location>
</feature>
<proteinExistence type="predicted"/>
<accession>A0A7G6Y6I4</accession>
<dbReference type="Pfam" id="PF09534">
    <property type="entry name" value="Trp_oprn_chp"/>
    <property type="match status" value="1"/>
</dbReference>
<reference evidence="4" key="1">
    <citation type="submission" date="2019-09" db="EMBL/GenBank/DDBJ databases">
        <title>Antimicrobial potential of Antarctic Bacteria.</title>
        <authorList>
            <person name="Benaud N."/>
            <person name="Edwards R.J."/>
            <person name="Ferrari B.C."/>
        </authorList>
    </citation>
    <scope>NUCLEOTIDE SEQUENCE [LARGE SCALE GENOMIC DNA]</scope>
    <source>
        <strain evidence="4">INR9</strain>
    </source>
</reference>
<feature type="transmembrane region" description="Helical" evidence="2">
    <location>
        <begin position="51"/>
        <end position="73"/>
    </location>
</feature>